<keyword evidence="11 15" id="KW-1133">Transmembrane helix</keyword>
<evidence type="ECO:0000256" key="2">
    <source>
        <dbReference type="ARBA" id="ARBA00004477"/>
    </source>
</evidence>
<dbReference type="OrthoDB" id="1029639at2759"/>
<keyword evidence="19" id="KW-1185">Reference proteome</keyword>
<dbReference type="GO" id="GO:0005544">
    <property type="term" value="F:calcium-dependent phospholipid binding"/>
    <property type="evidence" value="ECO:0007669"/>
    <property type="project" value="TreeGrafter"/>
</dbReference>
<name>A0A9P0FK95_BRAAE</name>
<dbReference type="GO" id="GO:0035091">
    <property type="term" value="F:phosphatidylinositol binding"/>
    <property type="evidence" value="ECO:0007669"/>
    <property type="project" value="TreeGrafter"/>
</dbReference>
<keyword evidence="13" id="KW-0446">Lipid-binding</keyword>
<feature type="domain" description="SMP-LTD" evidence="17">
    <location>
        <begin position="95"/>
        <end position="273"/>
    </location>
</feature>
<dbReference type="InterPro" id="IPR000008">
    <property type="entry name" value="C2_dom"/>
</dbReference>
<dbReference type="Pfam" id="PF17047">
    <property type="entry name" value="SMP_LBD"/>
    <property type="match status" value="1"/>
</dbReference>
<comment type="subcellular location">
    <subcellularLocation>
        <location evidence="1">Cell membrane</location>
        <topology evidence="1">Peripheral membrane protein</topology>
    </subcellularLocation>
    <subcellularLocation>
        <location evidence="2">Endoplasmic reticulum membrane</location>
        <topology evidence="2">Multi-pass membrane protein</topology>
    </subcellularLocation>
</comment>
<evidence type="ECO:0000256" key="12">
    <source>
        <dbReference type="ARBA" id="ARBA00023055"/>
    </source>
</evidence>
<dbReference type="EMBL" id="OV121136">
    <property type="protein sequence ID" value="CAH0557884.1"/>
    <property type="molecule type" value="Genomic_DNA"/>
</dbReference>
<keyword evidence="7" id="KW-0479">Metal-binding</keyword>
<evidence type="ECO:0000256" key="11">
    <source>
        <dbReference type="ARBA" id="ARBA00022989"/>
    </source>
</evidence>
<evidence type="ECO:0000256" key="9">
    <source>
        <dbReference type="ARBA" id="ARBA00022824"/>
    </source>
</evidence>
<evidence type="ECO:0000256" key="10">
    <source>
        <dbReference type="ARBA" id="ARBA00022837"/>
    </source>
</evidence>
<keyword evidence="9" id="KW-0256">Endoplasmic reticulum</keyword>
<dbReference type="GO" id="GO:0005789">
    <property type="term" value="C:endoplasmic reticulum membrane"/>
    <property type="evidence" value="ECO:0007669"/>
    <property type="project" value="UniProtKB-SubCell"/>
</dbReference>
<accession>A0A9P0FK95</accession>
<evidence type="ECO:0000256" key="15">
    <source>
        <dbReference type="SAM" id="Phobius"/>
    </source>
</evidence>
<dbReference type="AlphaFoldDB" id="A0A9P0FK95"/>
<dbReference type="InterPro" id="IPR051634">
    <property type="entry name" value="Extended_Synaptotagmin"/>
</dbReference>
<comment type="similarity">
    <text evidence="3">Belongs to the extended synaptotagmin family.</text>
</comment>
<evidence type="ECO:0000313" key="19">
    <source>
        <dbReference type="Proteomes" id="UP001154078"/>
    </source>
</evidence>
<organism evidence="18 19">
    <name type="scientific">Brassicogethes aeneus</name>
    <name type="common">Rape pollen beetle</name>
    <name type="synonym">Meligethes aeneus</name>
    <dbReference type="NCBI Taxonomy" id="1431903"/>
    <lineage>
        <taxon>Eukaryota</taxon>
        <taxon>Metazoa</taxon>
        <taxon>Ecdysozoa</taxon>
        <taxon>Arthropoda</taxon>
        <taxon>Hexapoda</taxon>
        <taxon>Insecta</taxon>
        <taxon>Pterygota</taxon>
        <taxon>Neoptera</taxon>
        <taxon>Endopterygota</taxon>
        <taxon>Coleoptera</taxon>
        <taxon>Polyphaga</taxon>
        <taxon>Cucujiformia</taxon>
        <taxon>Nitidulidae</taxon>
        <taxon>Meligethinae</taxon>
        <taxon>Brassicogethes</taxon>
    </lineage>
</organism>
<gene>
    <name evidence="18" type="ORF">MELIAE_LOCUS8490</name>
</gene>
<evidence type="ECO:0000313" key="18">
    <source>
        <dbReference type="EMBL" id="CAH0557884.1"/>
    </source>
</evidence>
<feature type="domain" description="C2" evidence="16">
    <location>
        <begin position="266"/>
        <end position="389"/>
    </location>
</feature>
<evidence type="ECO:0000259" key="16">
    <source>
        <dbReference type="PROSITE" id="PS50004"/>
    </source>
</evidence>
<dbReference type="GO" id="GO:0005886">
    <property type="term" value="C:plasma membrane"/>
    <property type="evidence" value="ECO:0007669"/>
    <property type="project" value="UniProtKB-SubCell"/>
</dbReference>
<dbReference type="GO" id="GO:0008429">
    <property type="term" value="F:phosphatidylethanolamine binding"/>
    <property type="evidence" value="ECO:0007669"/>
    <property type="project" value="TreeGrafter"/>
</dbReference>
<dbReference type="Gene3D" id="2.60.40.150">
    <property type="entry name" value="C2 domain"/>
    <property type="match status" value="3"/>
</dbReference>
<keyword evidence="12" id="KW-0445">Lipid transport</keyword>
<evidence type="ECO:0000256" key="5">
    <source>
        <dbReference type="ARBA" id="ARBA00022475"/>
    </source>
</evidence>
<evidence type="ECO:0000256" key="14">
    <source>
        <dbReference type="ARBA" id="ARBA00023136"/>
    </source>
</evidence>
<feature type="transmembrane region" description="Helical" evidence="15">
    <location>
        <begin position="34"/>
        <end position="54"/>
    </location>
</feature>
<dbReference type="InterPro" id="IPR039010">
    <property type="entry name" value="Synaptotagmin_SMP"/>
</dbReference>
<dbReference type="PROSITE" id="PS51847">
    <property type="entry name" value="SMP"/>
    <property type="match status" value="1"/>
</dbReference>
<proteinExistence type="inferred from homology"/>
<evidence type="ECO:0000256" key="1">
    <source>
        <dbReference type="ARBA" id="ARBA00004202"/>
    </source>
</evidence>
<dbReference type="PRINTS" id="PR00360">
    <property type="entry name" value="C2DOMAIN"/>
</dbReference>
<dbReference type="InterPro" id="IPR035892">
    <property type="entry name" value="C2_domain_sf"/>
</dbReference>
<protein>
    <submittedName>
        <fullName evidence="18">Uncharacterized protein</fullName>
    </submittedName>
</protein>
<evidence type="ECO:0000256" key="6">
    <source>
        <dbReference type="ARBA" id="ARBA00022692"/>
    </source>
</evidence>
<dbReference type="PANTHER" id="PTHR45761:SF1">
    <property type="entry name" value="EXTENDED SYNAPTOTAGMIN-LIKE PROTEIN 2, ISOFORM C"/>
    <property type="match status" value="1"/>
</dbReference>
<dbReference type="Proteomes" id="UP001154078">
    <property type="component" value="Chromosome 5"/>
</dbReference>
<reference evidence="18" key="1">
    <citation type="submission" date="2021-12" db="EMBL/GenBank/DDBJ databases">
        <authorList>
            <person name="King R."/>
        </authorList>
    </citation>
    <scope>NUCLEOTIDE SEQUENCE</scope>
</reference>
<dbReference type="GO" id="GO:0006869">
    <property type="term" value="P:lipid transport"/>
    <property type="evidence" value="ECO:0007669"/>
    <property type="project" value="UniProtKB-KW"/>
</dbReference>
<keyword evidence="5" id="KW-1003">Cell membrane</keyword>
<keyword evidence="10" id="KW-0106">Calcium</keyword>
<evidence type="ECO:0000256" key="4">
    <source>
        <dbReference type="ARBA" id="ARBA00022448"/>
    </source>
</evidence>
<feature type="domain" description="C2" evidence="16">
    <location>
        <begin position="622"/>
        <end position="742"/>
    </location>
</feature>
<dbReference type="CDD" id="cd21670">
    <property type="entry name" value="SMP_ESyt"/>
    <property type="match status" value="1"/>
</dbReference>
<sequence>MTEIKTTIQPPNKSILDVIKSCAQQVSVIICTYLLGRFNFSILWVLVPTLMYLIDKTRKEKIRQKSDFIKDLTNIGEKQILATINDLPQWVFFPEFERTDWLNKITHQLWPYVNHYAKDLLTGFEDTLKQTLDGYQLKGFKFERIVLGSQPFRIEGVKVFPNGAKRDEIYMDLNVSYAGDCNITFHLAKLKAGIRNFQLYGKLRVVLKPLISSIPLVGGVQAYFMENPEIDFDLCGIAQVLDMPGMNDIIRKVILDTIGGMMVLPNKYFLKLSDEVSECAIVDLPKSALRVHVVEARDLLKKDIKILGKGKSDPYVRLRLGSQEVKSKVIDDTLNPQWDEWFEFKLLELSGHYLYIDLWDKDSTEDEFLGSCVIDIDTIIKNVEVDSWIQLEKVKHGMIHLRMTWLTLSTNYKDLQAALEETQLLRVTKLSSCLLSVVVDSASNLSPVRSNINPDPYAIVQLGKSQYETKVQEKTINPVWEENFTFFVINPNSDEINISIIDHKTDTNLGKLCFKVKNLGEKENLEILQRSFKMNTGVEIVLSMHLRIFKKFEPIVNVLDDLFEEEPKPLENHSRSPSIASLVPEKKNTFVKQDSTVSSNSLSNSVISEIEERLLITHPEGKFGRIRLTLRYSPPRQRLIIVVHNVENIPYKNPDDLPNMYVKIYLLPGRDKDSKRKTKIHKRTLVPVFDETFEYLISQGELSTKQIEISLVEDKVMKNPLLGKVIIDLKNFDSTTSLTDWFNFTHYKE</sequence>
<keyword evidence="4" id="KW-0813">Transport</keyword>
<evidence type="ECO:0000259" key="17">
    <source>
        <dbReference type="PROSITE" id="PS51847"/>
    </source>
</evidence>
<dbReference type="PANTHER" id="PTHR45761">
    <property type="entry name" value="EXTENDED SYNAPTOTAGMIN-LIKE PROTEIN 2, ISOFORM C"/>
    <property type="match status" value="1"/>
</dbReference>
<dbReference type="GO" id="GO:0031210">
    <property type="term" value="F:phosphatidylcholine binding"/>
    <property type="evidence" value="ECO:0007669"/>
    <property type="project" value="TreeGrafter"/>
</dbReference>
<dbReference type="SUPFAM" id="SSF49562">
    <property type="entry name" value="C2 domain (Calcium/lipid-binding domain, CaLB)"/>
    <property type="match status" value="3"/>
</dbReference>
<dbReference type="SMART" id="SM00239">
    <property type="entry name" value="C2"/>
    <property type="match status" value="3"/>
</dbReference>
<dbReference type="FunFam" id="2.60.40.150:FF:000025">
    <property type="entry name" value="Extended synaptotagmin 2"/>
    <property type="match status" value="1"/>
</dbReference>
<keyword evidence="14 15" id="KW-0472">Membrane</keyword>
<evidence type="ECO:0000256" key="7">
    <source>
        <dbReference type="ARBA" id="ARBA00022723"/>
    </source>
</evidence>
<evidence type="ECO:0000256" key="8">
    <source>
        <dbReference type="ARBA" id="ARBA00022737"/>
    </source>
</evidence>
<evidence type="ECO:0000256" key="3">
    <source>
        <dbReference type="ARBA" id="ARBA00005867"/>
    </source>
</evidence>
<keyword evidence="8" id="KW-0677">Repeat</keyword>
<dbReference type="PROSITE" id="PS50004">
    <property type="entry name" value="C2"/>
    <property type="match status" value="3"/>
</dbReference>
<dbReference type="InterPro" id="IPR031468">
    <property type="entry name" value="SMP_LBD"/>
</dbReference>
<dbReference type="Pfam" id="PF00168">
    <property type="entry name" value="C2"/>
    <property type="match status" value="3"/>
</dbReference>
<keyword evidence="6 15" id="KW-0812">Transmembrane</keyword>
<dbReference type="GO" id="GO:0005509">
    <property type="term" value="F:calcium ion binding"/>
    <property type="evidence" value="ECO:0007669"/>
    <property type="project" value="TreeGrafter"/>
</dbReference>
<feature type="domain" description="C2" evidence="16">
    <location>
        <begin position="411"/>
        <end position="539"/>
    </location>
</feature>
<evidence type="ECO:0000256" key="13">
    <source>
        <dbReference type="ARBA" id="ARBA00023121"/>
    </source>
</evidence>